<evidence type="ECO:0000256" key="1">
    <source>
        <dbReference type="ARBA" id="ARBA00002236"/>
    </source>
</evidence>
<comment type="function">
    <text evidence="1 5">Flagellin is the subunit protein which polymerizes to form the filaments of archaeal flagella.</text>
</comment>
<keyword evidence="6" id="KW-0472">Membrane</keyword>
<dbReference type="GeneID" id="78828419"/>
<dbReference type="RefSeq" id="WP_004069978.1">
    <property type="nucleotide sequence ID" value="NC_022084.1"/>
</dbReference>
<dbReference type="NCBIfam" id="TIGR02537">
    <property type="entry name" value="arch_flag_Nterm"/>
    <property type="match status" value="1"/>
</dbReference>
<evidence type="ECO:0000313" key="8">
    <source>
        <dbReference type="Proteomes" id="UP000015502"/>
    </source>
</evidence>
<keyword evidence="4 5" id="KW-0974">Archaeal flagellum</keyword>
<evidence type="ECO:0000313" key="7">
    <source>
        <dbReference type="EMBL" id="EHR77509.1"/>
    </source>
</evidence>
<reference evidence="7 8" key="1">
    <citation type="journal article" date="2012" name="J. Bacteriol.">
        <title>Genome sequence of the model hyperthermophilic archaeon Thermococcus litoralis NS-C.</title>
        <authorList>
            <person name="Gardner A.F."/>
            <person name="Kumar S."/>
            <person name="Perler F.B."/>
        </authorList>
    </citation>
    <scope>NUCLEOTIDE SEQUENCE [LARGE SCALE GENOMIC DNA]</scope>
    <source>
        <strain evidence="8">ATCC 51850 / DSM 5473 / JCM 8560 / NS-C</strain>
    </source>
</reference>
<keyword evidence="6" id="KW-1133">Transmembrane helix</keyword>
<gene>
    <name evidence="7" type="ORF">OCC_10379</name>
</gene>
<evidence type="ECO:0000256" key="2">
    <source>
        <dbReference type="ARBA" id="ARBA00004618"/>
    </source>
</evidence>
<accession>H3ZRC5</accession>
<dbReference type="KEGG" id="tlt:OCC_10379"/>
<proteinExistence type="inferred from homology"/>
<dbReference type="PANTHER" id="PTHR35903:SF1">
    <property type="entry name" value="FLAGELLIN B1"/>
    <property type="match status" value="1"/>
</dbReference>
<dbReference type="STRING" id="523849.OCC_10379"/>
<dbReference type="InterPro" id="IPR002774">
    <property type="entry name" value="Flagellin_arc-type"/>
</dbReference>
<dbReference type="PANTHER" id="PTHR35903">
    <property type="entry name" value="FLAGELLIN B1"/>
    <property type="match status" value="1"/>
</dbReference>
<keyword evidence="8" id="KW-1185">Reference proteome</keyword>
<evidence type="ECO:0000256" key="3">
    <source>
        <dbReference type="ARBA" id="ARBA00010256"/>
    </source>
</evidence>
<comment type="subcellular location">
    <subcellularLocation>
        <location evidence="2 5">Archaeal flagellum</location>
    </subcellularLocation>
</comment>
<dbReference type="GO" id="GO:0097589">
    <property type="term" value="C:archaeal-type flagellum"/>
    <property type="evidence" value="ECO:0007669"/>
    <property type="project" value="UniProtKB-SubCell"/>
</dbReference>
<comment type="similarity">
    <text evidence="3 5">Belongs to the archaeal flagellin family.</text>
</comment>
<dbReference type="OrthoDB" id="102632at2157"/>
<dbReference type="EMBL" id="CP006670">
    <property type="protein sequence ID" value="EHR77509.1"/>
    <property type="molecule type" value="Genomic_DNA"/>
</dbReference>
<dbReference type="AlphaFoldDB" id="H3ZRC5"/>
<dbReference type="GO" id="GO:0097588">
    <property type="term" value="P:archaeal or bacterial-type flagellum-dependent cell motility"/>
    <property type="evidence" value="ECO:0007669"/>
    <property type="project" value="InterPro"/>
</dbReference>
<evidence type="ECO:0000256" key="4">
    <source>
        <dbReference type="ARBA" id="ARBA00022440"/>
    </source>
</evidence>
<evidence type="ECO:0000256" key="5">
    <source>
        <dbReference type="RuleBase" id="RU361282"/>
    </source>
</evidence>
<dbReference type="InterPro" id="IPR013373">
    <property type="entry name" value="Flagellin/pilin_N_arc"/>
</dbReference>
<feature type="transmembrane region" description="Helical" evidence="6">
    <location>
        <begin position="12"/>
        <end position="33"/>
    </location>
</feature>
<protein>
    <recommendedName>
        <fullName evidence="5">Flagellin</fullName>
    </recommendedName>
</protein>
<dbReference type="Pfam" id="PF01917">
    <property type="entry name" value="Flagellin_arch-type"/>
    <property type="match status" value="1"/>
</dbReference>
<sequence>MKVRTRRGAVGIGTLIVFIAMVLVAAVAAAVLINTSGFLQQKASSTGRQTTQEVASGVKVTSVVGYVPTNGNKITKLAIYVSPNAGSSGIDLLNTKIVLSNGSVEALLKYGGANITGLNIANFTSGGYVYANATQFASALGLTEYILNAASLSSLDSYYVNMSKLQADGILQFGQDATSGNITWIYFNKPQFTKGPIPGIFDGGIDYTSDTSLQIVNSTLTQEAAVSWPEFVWKALDATRFGVIGIQDYDESLQRDTPTINQGDIAILGVDVEALFNGIPVRTKITGEVIPEFGAPAVIDFTTPSTYTDNVVDLQ</sequence>
<keyword evidence="6" id="KW-0812">Transmembrane</keyword>
<dbReference type="HOGENOM" id="CLU_051124_0_0_2"/>
<dbReference type="NCBIfam" id="NF006325">
    <property type="entry name" value="PRK08541.1"/>
    <property type="match status" value="1"/>
</dbReference>
<dbReference type="GO" id="GO:0005198">
    <property type="term" value="F:structural molecule activity"/>
    <property type="evidence" value="ECO:0007669"/>
    <property type="project" value="InterPro"/>
</dbReference>
<name>H3ZRC5_THELN</name>
<organism evidence="7 8">
    <name type="scientific">Thermococcus litoralis (strain ATCC 51850 / DSM 5473 / JCM 8560 / NS-C)</name>
    <dbReference type="NCBI Taxonomy" id="523849"/>
    <lineage>
        <taxon>Archaea</taxon>
        <taxon>Methanobacteriati</taxon>
        <taxon>Methanobacteriota</taxon>
        <taxon>Thermococci</taxon>
        <taxon>Thermococcales</taxon>
        <taxon>Thermococcaceae</taxon>
        <taxon>Thermococcus</taxon>
    </lineage>
</organism>
<dbReference type="PaxDb" id="523849-OCC_10379"/>
<evidence type="ECO:0000256" key="6">
    <source>
        <dbReference type="SAM" id="Phobius"/>
    </source>
</evidence>
<dbReference type="Proteomes" id="UP000015502">
    <property type="component" value="Chromosome"/>
</dbReference>